<protein>
    <submittedName>
        <fullName evidence="4">ZP domain-containing protein</fullName>
    </submittedName>
</protein>
<dbReference type="WBParaSite" id="Pan_g7836.t1">
    <property type="protein sequence ID" value="Pan_g7836.t1"/>
    <property type="gene ID" value="Pan_g7836"/>
</dbReference>
<evidence type="ECO:0000313" key="4">
    <source>
        <dbReference type="WBParaSite" id="Pan_g7836.t1"/>
    </source>
</evidence>
<sequence>MAAIVASLPETLKIRTVDDQVLEVTGKLINESAVIKQIYDKCILAIFNEFSGQAVTPQRRGDLIYYQFYDTAHSWCPRDVVNGRQKFVINELPKCPVIVNDASLPKHQEASSTPRTKWVIVICVVLLVLFLASVILGICIYMYFKKDHVLAVKPVPQRSKSPNTRTSHRKTSPALSPMNL</sequence>
<name>A0A7E5A0T6_PANRE</name>
<accession>A0A7E5A0T6</accession>
<evidence type="ECO:0000256" key="2">
    <source>
        <dbReference type="SAM" id="Phobius"/>
    </source>
</evidence>
<reference evidence="4" key="2">
    <citation type="submission" date="2020-10" db="UniProtKB">
        <authorList>
            <consortium name="WormBaseParasite"/>
        </authorList>
    </citation>
    <scope>IDENTIFICATION</scope>
</reference>
<evidence type="ECO:0000256" key="1">
    <source>
        <dbReference type="SAM" id="MobiDB-lite"/>
    </source>
</evidence>
<feature type="region of interest" description="Disordered" evidence="1">
    <location>
        <begin position="156"/>
        <end position="180"/>
    </location>
</feature>
<keyword evidence="2" id="KW-1133">Transmembrane helix</keyword>
<keyword evidence="3" id="KW-1185">Reference proteome</keyword>
<evidence type="ECO:0000313" key="3">
    <source>
        <dbReference type="Proteomes" id="UP000492821"/>
    </source>
</evidence>
<proteinExistence type="predicted"/>
<organism evidence="3 4">
    <name type="scientific">Panagrellus redivivus</name>
    <name type="common">Microworm</name>
    <dbReference type="NCBI Taxonomy" id="6233"/>
    <lineage>
        <taxon>Eukaryota</taxon>
        <taxon>Metazoa</taxon>
        <taxon>Ecdysozoa</taxon>
        <taxon>Nematoda</taxon>
        <taxon>Chromadorea</taxon>
        <taxon>Rhabditida</taxon>
        <taxon>Tylenchina</taxon>
        <taxon>Panagrolaimomorpha</taxon>
        <taxon>Panagrolaimoidea</taxon>
        <taxon>Panagrolaimidae</taxon>
        <taxon>Panagrellus</taxon>
    </lineage>
</organism>
<keyword evidence="2" id="KW-0812">Transmembrane</keyword>
<reference evidence="3" key="1">
    <citation type="journal article" date="2013" name="Genetics">
        <title>The draft genome and transcriptome of Panagrellus redivivus are shaped by the harsh demands of a free-living lifestyle.</title>
        <authorList>
            <person name="Srinivasan J."/>
            <person name="Dillman A.R."/>
            <person name="Macchietto M.G."/>
            <person name="Heikkinen L."/>
            <person name="Lakso M."/>
            <person name="Fracchia K.M."/>
            <person name="Antoshechkin I."/>
            <person name="Mortazavi A."/>
            <person name="Wong G."/>
            <person name="Sternberg P.W."/>
        </authorList>
    </citation>
    <scope>NUCLEOTIDE SEQUENCE [LARGE SCALE GENOMIC DNA]</scope>
    <source>
        <strain evidence="3">MT8872</strain>
    </source>
</reference>
<dbReference type="AlphaFoldDB" id="A0A7E5A0T6"/>
<keyword evidence="2" id="KW-0472">Membrane</keyword>
<feature type="transmembrane region" description="Helical" evidence="2">
    <location>
        <begin position="118"/>
        <end position="144"/>
    </location>
</feature>
<dbReference type="Proteomes" id="UP000492821">
    <property type="component" value="Unassembled WGS sequence"/>
</dbReference>